<reference evidence="1" key="1">
    <citation type="submission" date="2021-02" db="EMBL/GenBank/DDBJ databases">
        <authorList>
            <person name="Nowell W R."/>
        </authorList>
    </citation>
    <scope>NUCLEOTIDE SEQUENCE</scope>
    <source>
        <strain evidence="1">Ploen Becks lab</strain>
    </source>
</reference>
<dbReference type="EMBL" id="CAJNOC010002244">
    <property type="protein sequence ID" value="CAF0921445.1"/>
    <property type="molecule type" value="Genomic_DNA"/>
</dbReference>
<dbReference type="AlphaFoldDB" id="A0A814AXU1"/>
<evidence type="ECO:0000313" key="1">
    <source>
        <dbReference type="EMBL" id="CAF0921445.1"/>
    </source>
</evidence>
<organism evidence="1 2">
    <name type="scientific">Brachionus calyciflorus</name>
    <dbReference type="NCBI Taxonomy" id="104777"/>
    <lineage>
        <taxon>Eukaryota</taxon>
        <taxon>Metazoa</taxon>
        <taxon>Spiralia</taxon>
        <taxon>Gnathifera</taxon>
        <taxon>Rotifera</taxon>
        <taxon>Eurotatoria</taxon>
        <taxon>Monogononta</taxon>
        <taxon>Pseudotrocha</taxon>
        <taxon>Ploima</taxon>
        <taxon>Brachionidae</taxon>
        <taxon>Brachionus</taxon>
    </lineage>
</organism>
<protein>
    <submittedName>
        <fullName evidence="1">Uncharacterized protein</fullName>
    </submittedName>
</protein>
<keyword evidence="2" id="KW-1185">Reference proteome</keyword>
<evidence type="ECO:0000313" key="2">
    <source>
        <dbReference type="Proteomes" id="UP000663879"/>
    </source>
</evidence>
<name>A0A814AXU1_9BILA</name>
<proteinExistence type="predicted"/>
<gene>
    <name evidence="1" type="ORF">OXX778_LOCUS12405</name>
</gene>
<accession>A0A814AXU1</accession>
<dbReference type="Proteomes" id="UP000663879">
    <property type="component" value="Unassembled WGS sequence"/>
</dbReference>
<dbReference type="OrthoDB" id="10427617at2759"/>
<comment type="caution">
    <text evidence="1">The sequence shown here is derived from an EMBL/GenBank/DDBJ whole genome shotgun (WGS) entry which is preliminary data.</text>
</comment>
<sequence>MSTKHDLSRERSKFRNNFLTNLSEIFSNKIDHYFNLFKNIISQITPHFEAIRVYLTNMFTIATSYALDFFKAIFFSAKDTYGVWIINETDNVVVVTITDSKGRPTRFHLAPNESKNTKTYDASAVTISAFRERGGEPDEALITLYEGKKKQKKCSYNP</sequence>